<name>A0A1V2I2N5_9ACTN</name>
<evidence type="ECO:0000313" key="2">
    <source>
        <dbReference type="Proteomes" id="UP000188929"/>
    </source>
</evidence>
<evidence type="ECO:0008006" key="3">
    <source>
        <dbReference type="Google" id="ProtNLM"/>
    </source>
</evidence>
<dbReference type="PANTHER" id="PTHR36221:SF1">
    <property type="entry name" value="DUF742 DOMAIN-CONTAINING PROTEIN"/>
    <property type="match status" value="1"/>
</dbReference>
<gene>
    <name evidence="1" type="ORF">BL253_29980</name>
</gene>
<accession>A0A1V2I2N5</accession>
<organism evidence="1 2">
    <name type="scientific">Pseudofrankia asymbiotica</name>
    <dbReference type="NCBI Taxonomy" id="1834516"/>
    <lineage>
        <taxon>Bacteria</taxon>
        <taxon>Bacillati</taxon>
        <taxon>Actinomycetota</taxon>
        <taxon>Actinomycetes</taxon>
        <taxon>Frankiales</taxon>
        <taxon>Frankiaceae</taxon>
        <taxon>Pseudofrankia</taxon>
    </lineage>
</organism>
<evidence type="ECO:0000313" key="1">
    <source>
        <dbReference type="EMBL" id="ONH24525.1"/>
    </source>
</evidence>
<dbReference type="Proteomes" id="UP000188929">
    <property type="component" value="Unassembled WGS sequence"/>
</dbReference>
<dbReference type="InterPro" id="IPR007995">
    <property type="entry name" value="DUF742"/>
</dbReference>
<dbReference type="RefSeq" id="WP_076820752.1">
    <property type="nucleotide sequence ID" value="NZ_MOMC01000070.1"/>
</dbReference>
<protein>
    <recommendedName>
        <fullName evidence="3">DUF742 domain-containing protein</fullName>
    </recommendedName>
</protein>
<keyword evidence="2" id="KW-1185">Reference proteome</keyword>
<dbReference type="EMBL" id="MOMC01000070">
    <property type="protein sequence ID" value="ONH24525.1"/>
    <property type="molecule type" value="Genomic_DNA"/>
</dbReference>
<dbReference type="PANTHER" id="PTHR36221">
    <property type="entry name" value="DUF742 DOMAIN-CONTAINING PROTEIN"/>
    <property type="match status" value="1"/>
</dbReference>
<sequence>MTRGHIDRENPDRLYTITGGRSRADADVFDLVTLVIAECDPSPGMQSEHAAILRFCRSARAVVEIAAHLRLPISVVRILLCDLLDAGRIIVRQPARSAPRHSPVELPYAHPELLREVLVGLRRL</sequence>
<proteinExistence type="predicted"/>
<dbReference type="Pfam" id="PF05331">
    <property type="entry name" value="DUF742"/>
    <property type="match status" value="1"/>
</dbReference>
<reference evidence="2" key="1">
    <citation type="submission" date="2016-10" db="EMBL/GenBank/DDBJ databases">
        <title>Frankia sp. NRRL B-16386 Genome sequencing.</title>
        <authorList>
            <person name="Ghodhbane-Gtari F."/>
            <person name="Swanson E."/>
            <person name="Gueddou A."/>
            <person name="Hezbri K."/>
            <person name="Ktari K."/>
            <person name="Nouioui I."/>
            <person name="Morris K."/>
            <person name="Simpson S."/>
            <person name="Abebe-Akele F."/>
            <person name="Thomas K."/>
            <person name="Gtari M."/>
            <person name="Tisa L.S."/>
        </authorList>
    </citation>
    <scope>NUCLEOTIDE SEQUENCE [LARGE SCALE GENOMIC DNA]</scope>
    <source>
        <strain evidence="2">NRRL B-16386</strain>
    </source>
</reference>
<dbReference type="AlphaFoldDB" id="A0A1V2I2N5"/>
<dbReference type="OrthoDB" id="3390328at2"/>
<dbReference type="STRING" id="1834516.BL253_29980"/>
<comment type="caution">
    <text evidence="1">The sequence shown here is derived from an EMBL/GenBank/DDBJ whole genome shotgun (WGS) entry which is preliminary data.</text>
</comment>